<keyword evidence="1" id="KW-0326">Glycosidase</keyword>
<dbReference type="SUPFAM" id="SSF49785">
    <property type="entry name" value="Galactose-binding domain-like"/>
    <property type="match status" value="1"/>
</dbReference>
<reference evidence="4 5" key="1">
    <citation type="submission" date="2020-09" db="EMBL/GenBank/DDBJ databases">
        <title>Biosynthesis of the nuclear factor of activated T cells inhibitor NFAT-133 and its congeners in Streptomyces pactum.</title>
        <authorList>
            <person name="Zhou W."/>
            <person name="Posri P."/>
            <person name="Abugrain M.E."/>
            <person name="Weisberg A.J."/>
            <person name="Chang J.H."/>
            <person name="Mahmud T."/>
        </authorList>
    </citation>
    <scope>NUCLEOTIDE SEQUENCE [LARGE SCALE GENOMIC DNA]</scope>
    <source>
        <strain evidence="4 5">ATCC 27456</strain>
    </source>
</reference>
<protein>
    <submittedName>
        <fullName evidence="4">Discoidin domain-containing protein</fullName>
    </submittedName>
</protein>
<dbReference type="EMBL" id="JACYXC010000001">
    <property type="protein sequence ID" value="MBH5337075.1"/>
    <property type="molecule type" value="Genomic_DNA"/>
</dbReference>
<evidence type="ECO:0000259" key="3">
    <source>
        <dbReference type="PROSITE" id="PS50022"/>
    </source>
</evidence>
<accession>A0ABS0NPE5</accession>
<dbReference type="Gene3D" id="2.60.120.260">
    <property type="entry name" value="Galactose-binding domain-like"/>
    <property type="match status" value="1"/>
</dbReference>
<dbReference type="InterPro" id="IPR037018">
    <property type="entry name" value="GH65_N"/>
</dbReference>
<dbReference type="SUPFAM" id="SSF74650">
    <property type="entry name" value="Galactose mutarotase-like"/>
    <property type="match status" value="1"/>
</dbReference>
<comment type="caution">
    <text evidence="4">The sequence shown here is derived from an EMBL/GenBank/DDBJ whole genome shotgun (WGS) entry which is preliminary data.</text>
</comment>
<dbReference type="Gene3D" id="2.70.98.40">
    <property type="entry name" value="Glycoside hydrolase, family 65, N-terminal domain"/>
    <property type="match status" value="1"/>
</dbReference>
<feature type="region of interest" description="Disordered" evidence="2">
    <location>
        <begin position="291"/>
        <end position="310"/>
    </location>
</feature>
<sequence>MRRLQQPQGRGRRSRAARPASPLLVGAFVTATALTPIAVPAEALATGATPAPATAPATATGHPDRSCLADEGDPAWAPTSTRIDPANPYHAYVANGLLGQRVPPHGMGYDAPGDETGYPLYTPRYDGAFVAGLYARDPKVAKGFQVDAAIPTWSTLNVGVGGDTFTSRTATDRISGYRQTLFLRCGLLRTSLTWTAADGRKTDLVYEVTADRNHAHLGTVRLRMVPHWSGTATVTDVLDGAGARRITRTGGGPVPDAADGRAGTPGSTVDLRFRTTGTGVDGSVASTLVAGPGAAPVTGRPRPRPAEFSERQSATLRVTRGRGYEVVKYVGVDTELTSKRPARTAVEVSRRAAERGWAALFAEHRRSWQRLWSRDVTLPGAPDLQQWVRAALYGLYSATRPGTAHSIPPAGLTSDNYAGLIFWDADTWMYPGLVALHPELARSVVEYRHRTIPAAARNARKLGHRGLFYPWTSGATGDLATECHSVDPDHCRMQNHLQSDIALAAWQYYLVTGDTAWLRSRGWPLLKGIAEFWESRVTANADGSYSINHVAGPDEYSNDVDDGVFTNAGAATVLRDAVKAARILGEPASDRWSRIADRLRIPYDEKNGIYLQYAGYEGTRPIKQADTVLLIHPLEWPMDRYRKSRTLDYYARRADPDGPAMTDSAHTVAAAEIGEPGCATYSYLLRSIKPFARAPYAVFSEARGEKAGALDELAGRPAHDFLTGKGGFLQVFTHGLTGMRWREDRVVLDPLLPPQLPGGVTVRGLHWHGRTFDVAVGPEHTTVRLTAGDPFRIEAPEGELLVSTEAPAVLKTRRPDRDPTDNLARCARVTASSEDPGAYAVGAVDGSPVTFWAPDGRQGSVTVDLGRPHRITHISPRWREPRPAAHTVEVSRDGRAWTAVRPRGDAGTVSPPVDARFVRVTVRATGDTRPGIEELTVKGAAAHGR</sequence>
<evidence type="ECO:0000256" key="2">
    <source>
        <dbReference type="SAM" id="MobiDB-lite"/>
    </source>
</evidence>
<feature type="domain" description="F5/8 type C" evidence="3">
    <location>
        <begin position="812"/>
        <end position="940"/>
    </location>
</feature>
<dbReference type="SUPFAM" id="SSF48208">
    <property type="entry name" value="Six-hairpin glycosidases"/>
    <property type="match status" value="1"/>
</dbReference>
<dbReference type="Proteomes" id="UP000807371">
    <property type="component" value="Unassembled WGS sequence"/>
</dbReference>
<proteinExistence type="predicted"/>
<dbReference type="InterPro" id="IPR000421">
    <property type="entry name" value="FA58C"/>
</dbReference>
<dbReference type="Pfam" id="PF03633">
    <property type="entry name" value="Glyco_hydro_65C"/>
    <property type="match status" value="1"/>
</dbReference>
<organism evidence="4 5">
    <name type="scientific">Streptomyces pactum</name>
    <dbReference type="NCBI Taxonomy" id="68249"/>
    <lineage>
        <taxon>Bacteria</taxon>
        <taxon>Bacillati</taxon>
        <taxon>Actinomycetota</taxon>
        <taxon>Actinomycetes</taxon>
        <taxon>Kitasatosporales</taxon>
        <taxon>Streptomycetaceae</taxon>
        <taxon>Streptomyces</taxon>
    </lineage>
</organism>
<dbReference type="InterPro" id="IPR005195">
    <property type="entry name" value="Glyco_hydro_65_M"/>
</dbReference>
<dbReference type="PROSITE" id="PS50022">
    <property type="entry name" value="FA58C_3"/>
    <property type="match status" value="1"/>
</dbReference>
<dbReference type="Gene3D" id="1.50.10.10">
    <property type="match status" value="1"/>
</dbReference>
<evidence type="ECO:0000313" key="4">
    <source>
        <dbReference type="EMBL" id="MBH5337075.1"/>
    </source>
</evidence>
<evidence type="ECO:0000313" key="5">
    <source>
        <dbReference type="Proteomes" id="UP000807371"/>
    </source>
</evidence>
<dbReference type="Pfam" id="PF00754">
    <property type="entry name" value="F5_F8_type_C"/>
    <property type="match status" value="1"/>
</dbReference>
<keyword evidence="5" id="KW-1185">Reference proteome</keyword>
<dbReference type="PANTHER" id="PTHR11051">
    <property type="entry name" value="GLYCOSYL HYDROLASE-RELATED"/>
    <property type="match status" value="1"/>
</dbReference>
<dbReference type="Gene3D" id="2.60.420.10">
    <property type="entry name" value="Maltose phosphorylase, domain 3"/>
    <property type="match status" value="1"/>
</dbReference>
<dbReference type="InterPro" id="IPR011013">
    <property type="entry name" value="Gal_mutarotase_sf_dom"/>
</dbReference>
<dbReference type="InterPro" id="IPR005196">
    <property type="entry name" value="Glyco_hydro_65_N"/>
</dbReference>
<dbReference type="PANTHER" id="PTHR11051:SF8">
    <property type="entry name" value="PROTEIN-GLUCOSYLGALACTOSYLHYDROXYLYSINE GLUCOSIDASE"/>
    <property type="match status" value="1"/>
</dbReference>
<dbReference type="InterPro" id="IPR005194">
    <property type="entry name" value="Glyco_hydro_65_C"/>
</dbReference>
<dbReference type="Pfam" id="PF03636">
    <property type="entry name" value="Glyco_hydro_65N"/>
    <property type="match status" value="1"/>
</dbReference>
<name>A0ABS0NPE5_9ACTN</name>
<dbReference type="Pfam" id="PF03632">
    <property type="entry name" value="Glyco_hydro_65m"/>
    <property type="match status" value="1"/>
</dbReference>
<dbReference type="RefSeq" id="WP_197990410.1">
    <property type="nucleotide sequence ID" value="NZ_JACYXC010000001.1"/>
</dbReference>
<dbReference type="InterPro" id="IPR008979">
    <property type="entry name" value="Galactose-bd-like_sf"/>
</dbReference>
<feature type="region of interest" description="Disordered" evidence="2">
    <location>
        <begin position="49"/>
        <end position="69"/>
    </location>
</feature>
<keyword evidence="1" id="KW-0378">Hydrolase</keyword>
<gene>
    <name evidence="4" type="ORF">IHE55_20840</name>
</gene>
<dbReference type="InterPro" id="IPR012341">
    <property type="entry name" value="6hp_glycosidase-like_sf"/>
</dbReference>
<evidence type="ECO:0000256" key="1">
    <source>
        <dbReference type="ARBA" id="ARBA00023295"/>
    </source>
</evidence>
<dbReference type="InterPro" id="IPR008928">
    <property type="entry name" value="6-hairpin_glycosidase_sf"/>
</dbReference>
<feature type="compositionally biased region" description="Low complexity" evidence="2">
    <location>
        <begin position="49"/>
        <end position="60"/>
    </location>
</feature>